<comment type="caution">
    <text evidence="9">The sequence shown here is derived from an EMBL/GenBank/DDBJ whole genome shotgun (WGS) entry which is preliminary data.</text>
</comment>
<protein>
    <submittedName>
        <fullName evidence="9">C4-dicarboxylate TRAP transporter large permease protein DctM</fullName>
    </submittedName>
</protein>
<dbReference type="InterPro" id="IPR004681">
    <property type="entry name" value="TRAP_DctM"/>
</dbReference>
<name>A0A644Y8Y2_9ZZZZ</name>
<evidence type="ECO:0000256" key="5">
    <source>
        <dbReference type="ARBA" id="ARBA00022989"/>
    </source>
</evidence>
<evidence type="ECO:0000313" key="9">
    <source>
        <dbReference type="EMBL" id="MPM24388.1"/>
    </source>
</evidence>
<organism evidence="9">
    <name type="scientific">bioreactor metagenome</name>
    <dbReference type="NCBI Taxonomy" id="1076179"/>
    <lineage>
        <taxon>unclassified sequences</taxon>
        <taxon>metagenomes</taxon>
        <taxon>ecological metagenomes</taxon>
    </lineage>
</organism>
<keyword evidence="6 7" id="KW-0472">Membrane</keyword>
<feature type="transmembrane region" description="Helical" evidence="7">
    <location>
        <begin position="211"/>
        <end position="234"/>
    </location>
</feature>
<dbReference type="AlphaFoldDB" id="A0A644Y8Y2"/>
<evidence type="ECO:0000256" key="2">
    <source>
        <dbReference type="ARBA" id="ARBA00022475"/>
    </source>
</evidence>
<feature type="transmembrane region" description="Helical" evidence="7">
    <location>
        <begin position="46"/>
        <end position="68"/>
    </location>
</feature>
<dbReference type="EMBL" id="VSSQ01004252">
    <property type="protein sequence ID" value="MPM24388.1"/>
    <property type="molecule type" value="Genomic_DNA"/>
</dbReference>
<feature type="transmembrane region" description="Helical" evidence="7">
    <location>
        <begin position="271"/>
        <end position="293"/>
    </location>
</feature>
<feature type="transmembrane region" description="Helical" evidence="7">
    <location>
        <begin position="133"/>
        <end position="157"/>
    </location>
</feature>
<keyword evidence="3" id="KW-0997">Cell inner membrane</keyword>
<evidence type="ECO:0000256" key="7">
    <source>
        <dbReference type="SAM" id="Phobius"/>
    </source>
</evidence>
<feature type="transmembrane region" description="Helical" evidence="7">
    <location>
        <begin position="80"/>
        <end position="104"/>
    </location>
</feature>
<dbReference type="PANTHER" id="PTHR33362">
    <property type="entry name" value="SIALIC ACID TRAP TRANSPORTER PERMEASE PROTEIN SIAT-RELATED"/>
    <property type="match status" value="1"/>
</dbReference>
<dbReference type="GO" id="GO:0005886">
    <property type="term" value="C:plasma membrane"/>
    <property type="evidence" value="ECO:0007669"/>
    <property type="project" value="UniProtKB-SubCell"/>
</dbReference>
<evidence type="ECO:0000256" key="6">
    <source>
        <dbReference type="ARBA" id="ARBA00023136"/>
    </source>
</evidence>
<evidence type="ECO:0000256" key="1">
    <source>
        <dbReference type="ARBA" id="ARBA00004429"/>
    </source>
</evidence>
<feature type="transmembrane region" description="Helical" evidence="7">
    <location>
        <begin position="400"/>
        <end position="425"/>
    </location>
</feature>
<evidence type="ECO:0000256" key="4">
    <source>
        <dbReference type="ARBA" id="ARBA00022692"/>
    </source>
</evidence>
<keyword evidence="4 7" id="KW-0812">Transmembrane</keyword>
<feature type="transmembrane region" description="Helical" evidence="7">
    <location>
        <begin position="336"/>
        <end position="352"/>
    </location>
</feature>
<keyword evidence="5 7" id="KW-1133">Transmembrane helix</keyword>
<dbReference type="InterPro" id="IPR010656">
    <property type="entry name" value="DctM"/>
</dbReference>
<reference evidence="9" key="1">
    <citation type="submission" date="2019-08" db="EMBL/GenBank/DDBJ databases">
        <authorList>
            <person name="Kucharzyk K."/>
            <person name="Murdoch R.W."/>
            <person name="Higgins S."/>
            <person name="Loffler F."/>
        </authorList>
    </citation>
    <scope>NUCLEOTIDE SEQUENCE</scope>
</reference>
<proteinExistence type="predicted"/>
<dbReference type="PANTHER" id="PTHR33362:SF5">
    <property type="entry name" value="C4-DICARBOXYLATE TRAP TRANSPORTER LARGE PERMEASE PROTEIN DCTM"/>
    <property type="match status" value="1"/>
</dbReference>
<feature type="transmembrane region" description="Helical" evidence="7">
    <location>
        <begin position="313"/>
        <end position="329"/>
    </location>
</feature>
<dbReference type="Pfam" id="PF06808">
    <property type="entry name" value="DctM"/>
    <property type="match status" value="1"/>
</dbReference>
<dbReference type="GO" id="GO:0022857">
    <property type="term" value="F:transmembrane transporter activity"/>
    <property type="evidence" value="ECO:0007669"/>
    <property type="project" value="TreeGrafter"/>
</dbReference>
<feature type="domain" description="TRAP C4-dicarboxylate transport system permease DctM subunit" evidence="8">
    <location>
        <begin position="6"/>
        <end position="417"/>
    </location>
</feature>
<comment type="subcellular location">
    <subcellularLocation>
        <location evidence="1">Cell inner membrane</location>
        <topology evidence="1">Multi-pass membrane protein</topology>
    </subcellularLocation>
</comment>
<keyword evidence="2" id="KW-1003">Cell membrane</keyword>
<accession>A0A644Y8Y2</accession>
<evidence type="ECO:0000259" key="8">
    <source>
        <dbReference type="Pfam" id="PF06808"/>
    </source>
</evidence>
<evidence type="ECO:0000256" key="3">
    <source>
        <dbReference type="ARBA" id="ARBA00022519"/>
    </source>
</evidence>
<feature type="transmembrane region" description="Helical" evidence="7">
    <location>
        <begin position="169"/>
        <end position="190"/>
    </location>
</feature>
<dbReference type="PIRSF" id="PIRSF006066">
    <property type="entry name" value="HI0050"/>
    <property type="match status" value="1"/>
</dbReference>
<feature type="transmembrane region" description="Helical" evidence="7">
    <location>
        <begin position="358"/>
        <end position="380"/>
    </location>
</feature>
<feature type="transmembrane region" description="Helical" evidence="7">
    <location>
        <begin position="240"/>
        <end position="259"/>
    </location>
</feature>
<sequence length="429" mass="44628">MVAVLFISLVALMFVGVPIAASIGFASLASMIAGGSTTLYLVAQKMVTALDSTTLIAIPLFVLAGAIMGKGGISKRIIDLSYEIFGWIPGSLGIVTVVACMFFAALSGSSPATVAAIGGIMVPAMIEDGYPAGYSAAIAASGGIIGCIIPPSIPFVNYGLITGVSVGDLFAGGIVPGILMGVALCVIVSIQATRNHWGSRTHGINGKKVLAALKSSVLALLMPVIILGGIYGGFFTPTEAAGVACVYGMVVACLIYRTVQFRNLMDIAFDGVLTSSMIMFIVAAANAFSNIITTQQVPAMLSALVLSITDNKNIVLLLINIMLLINGCFMEETATTYIYTPILFPLITSLGVNPVQFGVIMVMNMTMGLITPPLGINLFVATSLDPRVKLSNQIKYIMPLFLVLCAVLMLVTYIPSISLCMVNLIGGGV</sequence>
<dbReference type="NCBIfam" id="TIGR00786">
    <property type="entry name" value="dctM"/>
    <property type="match status" value="1"/>
</dbReference>
<gene>
    <name evidence="9" type="primary">dctM_37</name>
    <name evidence="9" type="ORF">SDC9_70870</name>
</gene>